<accession>A0A2N0YXU9</accession>
<dbReference type="Proteomes" id="UP000233375">
    <property type="component" value="Unassembled WGS sequence"/>
</dbReference>
<feature type="domain" description="Helicase C-terminal" evidence="5">
    <location>
        <begin position="345"/>
        <end position="495"/>
    </location>
</feature>
<dbReference type="GO" id="GO:0006270">
    <property type="term" value="P:DNA replication initiation"/>
    <property type="evidence" value="ECO:0007669"/>
    <property type="project" value="TreeGrafter"/>
</dbReference>
<dbReference type="OrthoDB" id="2077914at2"/>
<dbReference type="InterPro" id="IPR014001">
    <property type="entry name" value="Helicase_ATP-bd"/>
</dbReference>
<dbReference type="InterPro" id="IPR027417">
    <property type="entry name" value="P-loop_NTPase"/>
</dbReference>
<evidence type="ECO:0000256" key="1">
    <source>
        <dbReference type="ARBA" id="ARBA00022741"/>
    </source>
</evidence>
<keyword evidence="2" id="KW-0067">ATP-binding</keyword>
<dbReference type="SMART" id="SM00490">
    <property type="entry name" value="HELICc"/>
    <property type="match status" value="1"/>
</dbReference>
<dbReference type="GO" id="GO:0005524">
    <property type="term" value="F:ATP binding"/>
    <property type="evidence" value="ECO:0007669"/>
    <property type="project" value="UniProtKB-KW"/>
</dbReference>
<dbReference type="GO" id="GO:0006302">
    <property type="term" value="P:double-strand break repair"/>
    <property type="evidence" value="ECO:0007669"/>
    <property type="project" value="TreeGrafter"/>
</dbReference>
<dbReference type="PROSITE" id="PS51192">
    <property type="entry name" value="HELICASE_ATP_BIND_1"/>
    <property type="match status" value="1"/>
</dbReference>
<dbReference type="InterPro" id="IPR006935">
    <property type="entry name" value="Helicase/UvrB_N"/>
</dbReference>
<dbReference type="GO" id="GO:0043138">
    <property type="term" value="F:3'-5' DNA helicase activity"/>
    <property type="evidence" value="ECO:0007669"/>
    <property type="project" value="TreeGrafter"/>
</dbReference>
<evidence type="ECO:0000313" key="6">
    <source>
        <dbReference type="EMBL" id="PKG22087.1"/>
    </source>
</evidence>
<dbReference type="AlphaFoldDB" id="A0A2N0YXU9"/>
<dbReference type="GO" id="GO:0006310">
    <property type="term" value="P:DNA recombination"/>
    <property type="evidence" value="ECO:0007669"/>
    <property type="project" value="TreeGrafter"/>
</dbReference>
<evidence type="ECO:0000259" key="5">
    <source>
        <dbReference type="PROSITE" id="PS51194"/>
    </source>
</evidence>
<comment type="caution">
    <text evidence="6">The sequence shown here is derived from an EMBL/GenBank/DDBJ whole genome shotgun (WGS) entry which is preliminary data.</text>
</comment>
<protein>
    <submittedName>
        <fullName evidence="6">DNA/RNA helicase</fullName>
    </submittedName>
</protein>
<dbReference type="CDD" id="cd17925">
    <property type="entry name" value="DEXDc_ComFA"/>
    <property type="match status" value="1"/>
</dbReference>
<dbReference type="PANTHER" id="PTHR30580">
    <property type="entry name" value="PRIMOSOMAL PROTEIN N"/>
    <property type="match status" value="1"/>
</dbReference>
<gene>
    <name evidence="6" type="ORF">CWS01_19155</name>
</gene>
<dbReference type="RefSeq" id="WP_101178815.1">
    <property type="nucleotide sequence ID" value="NZ_PISE01000047.1"/>
</dbReference>
<dbReference type="PANTHER" id="PTHR30580:SF1">
    <property type="entry name" value="COMF OPERON PROTEIN 1"/>
    <property type="match status" value="1"/>
</dbReference>
<dbReference type="PROSITE" id="PS51194">
    <property type="entry name" value="HELICASE_CTER"/>
    <property type="match status" value="1"/>
</dbReference>
<keyword evidence="3" id="KW-0238">DNA-binding</keyword>
<keyword evidence="6" id="KW-0378">Hydrolase</keyword>
<keyword evidence="1" id="KW-0547">Nucleotide-binding</keyword>
<dbReference type="SMART" id="SM00487">
    <property type="entry name" value="DEXDc"/>
    <property type="match status" value="1"/>
</dbReference>
<evidence type="ECO:0000256" key="2">
    <source>
        <dbReference type="ARBA" id="ARBA00022840"/>
    </source>
</evidence>
<dbReference type="FunFam" id="3.40.50.300:FF:001697">
    <property type="entry name" value="ComF operon protein 1"/>
    <property type="match status" value="1"/>
</dbReference>
<dbReference type="Pfam" id="PF00271">
    <property type="entry name" value="Helicase_C"/>
    <property type="match status" value="1"/>
</dbReference>
<name>A0A2N0YXU9_9BACI</name>
<dbReference type="Gene3D" id="3.40.50.300">
    <property type="entry name" value="P-loop containing nucleotide triphosphate hydrolases"/>
    <property type="match status" value="2"/>
</dbReference>
<feature type="domain" description="Helicase ATP-binding" evidence="4">
    <location>
        <begin position="165"/>
        <end position="317"/>
    </location>
</feature>
<dbReference type="CDD" id="cd18785">
    <property type="entry name" value="SF2_C"/>
    <property type="match status" value="1"/>
</dbReference>
<reference evidence="6 7" key="1">
    <citation type="journal article" date="2003" name="Int. J. Syst. Evol. Microbiol.">
        <title>Bacillus nealsonii sp. nov., isolated from a spacecraft-assembly facility, whose spores are gamma-radiation resistant.</title>
        <authorList>
            <person name="Venkateswaran K."/>
            <person name="Kempf M."/>
            <person name="Chen F."/>
            <person name="Satomi M."/>
            <person name="Nicholson W."/>
            <person name="Kern R."/>
        </authorList>
    </citation>
    <scope>NUCLEOTIDE SEQUENCE [LARGE SCALE GENOMIC DNA]</scope>
    <source>
        <strain evidence="6 7">FO-92</strain>
    </source>
</reference>
<evidence type="ECO:0000313" key="7">
    <source>
        <dbReference type="Proteomes" id="UP000233375"/>
    </source>
</evidence>
<dbReference type="InterPro" id="IPR001650">
    <property type="entry name" value="Helicase_C-like"/>
</dbReference>
<proteinExistence type="predicted"/>
<keyword evidence="6" id="KW-0347">Helicase</keyword>
<dbReference type="GO" id="GO:0003677">
    <property type="term" value="F:DNA binding"/>
    <property type="evidence" value="ECO:0007669"/>
    <property type="project" value="UniProtKB-KW"/>
</dbReference>
<dbReference type="Pfam" id="PF04851">
    <property type="entry name" value="ResIII"/>
    <property type="match status" value="1"/>
</dbReference>
<evidence type="ECO:0000256" key="3">
    <source>
        <dbReference type="ARBA" id="ARBA00023125"/>
    </source>
</evidence>
<dbReference type="EMBL" id="PISE01000047">
    <property type="protein sequence ID" value="PKG22087.1"/>
    <property type="molecule type" value="Genomic_DNA"/>
</dbReference>
<evidence type="ECO:0000259" key="4">
    <source>
        <dbReference type="PROSITE" id="PS51192"/>
    </source>
</evidence>
<keyword evidence="7" id="KW-1185">Reference proteome</keyword>
<dbReference type="FunFam" id="3.40.50.300:FF:001736">
    <property type="entry name" value="COMF operon protein 1"/>
    <property type="match status" value="1"/>
</dbReference>
<dbReference type="GO" id="GO:0016787">
    <property type="term" value="F:hydrolase activity"/>
    <property type="evidence" value="ECO:0007669"/>
    <property type="project" value="InterPro"/>
</dbReference>
<organism evidence="6 7">
    <name type="scientific">Niallia nealsonii</name>
    <dbReference type="NCBI Taxonomy" id="115979"/>
    <lineage>
        <taxon>Bacteria</taxon>
        <taxon>Bacillati</taxon>
        <taxon>Bacillota</taxon>
        <taxon>Bacilli</taxon>
        <taxon>Bacillales</taxon>
        <taxon>Bacillaceae</taxon>
        <taxon>Niallia</taxon>
    </lineage>
</organism>
<sequence>MRFLIQNNLLTPATKAIEQTKRIADITNVNPQPINPIFNYNSNLQSLLQGKQLLLEEIPFSIKEIHKHYINGYCLYNKGVEKRQAFYCCNRCGNTNQHYFASFYCARCKEICFYCRHCIMMGRISECTPLISWIGPSVVQNTKDTKLQWDGELSYGQQTASEKMEQIIDQQSELLIWAVCGAGKTEVLFKGIEKALQQNKRVCIATPRTDVVLELAPRLQEVFPDIQVLPIYGGSEDRHLYSPLIISTTHQLFRFKQTFDLIILDEMDAFPYSYDTSLQYAVQTSRKPNSAMIYLTATPNKTWRNKCQQNKINYVTIPARYHKQPLPIPQFTWCGNWEKRLEKGNLPQVIIDWIKQRIHSRKQVLLFIPKIAYMKKVKTIFEQWTPHVETVHAEDPFRKEKVQKMRKKQLELLITTTILERGVTFSNIDVAVLGAENQIFTDSALVQISGRAGRKKEYPKGDIVFFHYGKTNAMLSAKKQMENSNKEAKEKGMLI</sequence>
<dbReference type="SUPFAM" id="SSF52540">
    <property type="entry name" value="P-loop containing nucleoside triphosphate hydrolases"/>
    <property type="match status" value="1"/>
</dbReference>